<dbReference type="OrthoDB" id="2428270at2"/>
<organism evidence="1 2">
    <name type="scientific">Salipaludibacillus aurantiacus</name>
    <dbReference type="NCBI Taxonomy" id="1601833"/>
    <lineage>
        <taxon>Bacteria</taxon>
        <taxon>Bacillati</taxon>
        <taxon>Bacillota</taxon>
        <taxon>Bacilli</taxon>
        <taxon>Bacillales</taxon>
        <taxon>Bacillaceae</taxon>
    </lineage>
</organism>
<protein>
    <submittedName>
        <fullName evidence="1">Uncharacterized protein</fullName>
    </submittedName>
</protein>
<dbReference type="Proteomes" id="UP000198571">
    <property type="component" value="Unassembled WGS sequence"/>
</dbReference>
<gene>
    <name evidence="1" type="ORF">SAMN05518684_10485</name>
</gene>
<dbReference type="RefSeq" id="WP_093048762.1">
    <property type="nucleotide sequence ID" value="NZ_FOGT01000004.1"/>
</dbReference>
<accession>A0A1H9S8J1</accession>
<name>A0A1H9S8J1_9BACI</name>
<proteinExistence type="predicted"/>
<evidence type="ECO:0000313" key="1">
    <source>
        <dbReference type="EMBL" id="SER81281.1"/>
    </source>
</evidence>
<dbReference type="AlphaFoldDB" id="A0A1H9S8J1"/>
<evidence type="ECO:0000313" key="2">
    <source>
        <dbReference type="Proteomes" id="UP000198571"/>
    </source>
</evidence>
<dbReference type="EMBL" id="FOGT01000004">
    <property type="protein sequence ID" value="SER81281.1"/>
    <property type="molecule type" value="Genomic_DNA"/>
</dbReference>
<keyword evidence="2" id="KW-1185">Reference proteome</keyword>
<reference evidence="2" key="1">
    <citation type="submission" date="2016-10" db="EMBL/GenBank/DDBJ databases">
        <authorList>
            <person name="Varghese N."/>
            <person name="Submissions S."/>
        </authorList>
    </citation>
    <scope>NUCLEOTIDE SEQUENCE [LARGE SCALE GENOMIC DNA]</scope>
    <source>
        <strain evidence="2">S9</strain>
    </source>
</reference>
<sequence length="97" mass="11471">MNLDIESVYNEMPNFQSHDEARQWFKNHFHDRIALRGSDIVDGKMIYFYHLIKSPQGYQQYMESFSRPDDHDITNAETFESYSTIEISEDGAVNFLP</sequence>